<feature type="binding site" evidence="6">
    <location>
        <position position="303"/>
    </location>
    <ligand>
        <name>ATP</name>
        <dbReference type="ChEBI" id="CHEBI:30616"/>
    </ligand>
</feature>
<dbReference type="Proteomes" id="UP000095284">
    <property type="component" value="Unplaced"/>
</dbReference>
<evidence type="ECO:0000256" key="1">
    <source>
        <dbReference type="ARBA" id="ARBA00022527"/>
    </source>
</evidence>
<keyword evidence="3 6" id="KW-0547">Nucleotide-binding</keyword>
<evidence type="ECO:0000313" key="10">
    <source>
        <dbReference type="WBParaSite" id="BXY_0456800.1"/>
    </source>
</evidence>
<dbReference type="PROSITE" id="PS50011">
    <property type="entry name" value="PROTEIN_KINASE_DOM"/>
    <property type="match status" value="1"/>
</dbReference>
<keyword evidence="1" id="KW-0723">Serine/threonine-protein kinase</keyword>
<sequence length="335" mass="39171">MKLPILVFAAISESLAQLNESTFKNLLFDCPEAAEYFPQNATRGFIFGFVHAEVPYLHNYTFDLETEQIDAASAPLPLRPQRDSKFVPTRYQNDLWAFFATDFQQIGLLRNYHGTQRKAIQWLNTSEEIEIHMGYEDFLQRVFMVRDFVFYWVHYELTPRFLRRRWIRDSDIEKVYLIPFYDDIKNYFYMQDVGVLYYLKGDECLLAAEHLETIAMNTEDENLTLNKAKNGNSNKKAEKGKKGKKDRSAPIQKTASIGPFCSPLKTDVCFSEKYLLLSLLGKGGFSEVWRAYDLDDKRYVACKIHQASKQWKEEKKANKEADVMHINSRTMRFGT</sequence>
<dbReference type="AlphaFoldDB" id="A0A1I7RV07"/>
<evidence type="ECO:0000259" key="8">
    <source>
        <dbReference type="PROSITE" id="PS50011"/>
    </source>
</evidence>
<accession>A0A1I7RV07</accession>
<dbReference type="PROSITE" id="PS00107">
    <property type="entry name" value="PROTEIN_KINASE_ATP"/>
    <property type="match status" value="1"/>
</dbReference>
<dbReference type="Gene3D" id="3.30.200.20">
    <property type="entry name" value="Phosphorylase Kinase, domain 1"/>
    <property type="match status" value="1"/>
</dbReference>
<evidence type="ECO:0000256" key="7">
    <source>
        <dbReference type="SAM" id="MobiDB-lite"/>
    </source>
</evidence>
<dbReference type="GO" id="GO:0005634">
    <property type="term" value="C:nucleus"/>
    <property type="evidence" value="ECO:0007669"/>
    <property type="project" value="TreeGrafter"/>
</dbReference>
<feature type="domain" description="Protein kinase" evidence="8">
    <location>
        <begin position="274"/>
        <end position="335"/>
    </location>
</feature>
<dbReference type="eggNOG" id="KOG1151">
    <property type="taxonomic scope" value="Eukaryota"/>
</dbReference>
<name>A0A1I7RV07_BURXY</name>
<dbReference type="GO" id="GO:0005524">
    <property type="term" value="F:ATP binding"/>
    <property type="evidence" value="ECO:0007669"/>
    <property type="project" value="UniProtKB-UniRule"/>
</dbReference>
<dbReference type="GO" id="GO:0007059">
    <property type="term" value="P:chromosome segregation"/>
    <property type="evidence" value="ECO:0007669"/>
    <property type="project" value="TreeGrafter"/>
</dbReference>
<evidence type="ECO:0000256" key="5">
    <source>
        <dbReference type="ARBA" id="ARBA00022840"/>
    </source>
</evidence>
<dbReference type="SUPFAM" id="SSF56112">
    <property type="entry name" value="Protein kinase-like (PK-like)"/>
    <property type="match status" value="1"/>
</dbReference>
<keyword evidence="5 6" id="KW-0067">ATP-binding</keyword>
<feature type="region of interest" description="Disordered" evidence="7">
    <location>
        <begin position="225"/>
        <end position="250"/>
    </location>
</feature>
<evidence type="ECO:0000313" key="9">
    <source>
        <dbReference type="Proteomes" id="UP000095284"/>
    </source>
</evidence>
<dbReference type="InterPro" id="IPR011009">
    <property type="entry name" value="Kinase-like_dom_sf"/>
</dbReference>
<proteinExistence type="predicted"/>
<keyword evidence="2" id="KW-0808">Transferase</keyword>
<dbReference type="GO" id="GO:0004674">
    <property type="term" value="F:protein serine/threonine kinase activity"/>
    <property type="evidence" value="ECO:0007669"/>
    <property type="project" value="UniProtKB-KW"/>
</dbReference>
<dbReference type="WBParaSite" id="BXY_0456800.1">
    <property type="protein sequence ID" value="BXY_0456800.1"/>
    <property type="gene ID" value="BXY_0456800"/>
</dbReference>
<keyword evidence="4" id="KW-0418">Kinase</keyword>
<dbReference type="GO" id="GO:0035556">
    <property type="term" value="P:intracellular signal transduction"/>
    <property type="evidence" value="ECO:0007669"/>
    <property type="project" value="TreeGrafter"/>
</dbReference>
<dbReference type="PANTHER" id="PTHR22974">
    <property type="entry name" value="MIXED LINEAGE PROTEIN KINASE"/>
    <property type="match status" value="1"/>
</dbReference>
<evidence type="ECO:0000256" key="6">
    <source>
        <dbReference type="PROSITE-ProRule" id="PRU10141"/>
    </source>
</evidence>
<protein>
    <submittedName>
        <fullName evidence="10">Protein kinase domain-containing protein</fullName>
    </submittedName>
</protein>
<dbReference type="PANTHER" id="PTHR22974:SF23">
    <property type="entry name" value="TOUSLED-LIKE KINASE, ISOFORM G"/>
    <property type="match status" value="1"/>
</dbReference>
<evidence type="ECO:0000256" key="3">
    <source>
        <dbReference type="ARBA" id="ARBA00022741"/>
    </source>
</evidence>
<organism evidence="9 10">
    <name type="scientific">Bursaphelenchus xylophilus</name>
    <name type="common">Pinewood nematode worm</name>
    <name type="synonym">Aphelenchoides xylophilus</name>
    <dbReference type="NCBI Taxonomy" id="6326"/>
    <lineage>
        <taxon>Eukaryota</taxon>
        <taxon>Metazoa</taxon>
        <taxon>Ecdysozoa</taxon>
        <taxon>Nematoda</taxon>
        <taxon>Chromadorea</taxon>
        <taxon>Rhabditida</taxon>
        <taxon>Tylenchina</taxon>
        <taxon>Tylenchomorpha</taxon>
        <taxon>Aphelenchoidea</taxon>
        <taxon>Aphelenchoididae</taxon>
        <taxon>Bursaphelenchus</taxon>
    </lineage>
</organism>
<dbReference type="InterPro" id="IPR017441">
    <property type="entry name" value="Protein_kinase_ATP_BS"/>
</dbReference>
<evidence type="ECO:0000256" key="4">
    <source>
        <dbReference type="ARBA" id="ARBA00022777"/>
    </source>
</evidence>
<dbReference type="InterPro" id="IPR000719">
    <property type="entry name" value="Prot_kinase_dom"/>
</dbReference>
<evidence type="ECO:0000256" key="2">
    <source>
        <dbReference type="ARBA" id="ARBA00022679"/>
    </source>
</evidence>
<reference evidence="10" key="1">
    <citation type="submission" date="2016-11" db="UniProtKB">
        <authorList>
            <consortium name="WormBaseParasite"/>
        </authorList>
    </citation>
    <scope>IDENTIFICATION</scope>
</reference>